<keyword evidence="2" id="KW-1185">Reference proteome</keyword>
<dbReference type="Proteomes" id="UP001152888">
    <property type="component" value="Unassembled WGS sequence"/>
</dbReference>
<sequence>MSERSLDELHDRLEKGLKFSNQVRVTISSVERLCVCIRYLVSGNIFTDIHYTYRLGISTISDIVSMRRNLENNQRGLYAGTIPTKVARHCI</sequence>
<name>A0A9P0NV40_ACAOB</name>
<proteinExistence type="predicted"/>
<protein>
    <submittedName>
        <fullName evidence="1">Uncharacterized protein</fullName>
    </submittedName>
</protein>
<reference evidence="1" key="1">
    <citation type="submission" date="2022-03" db="EMBL/GenBank/DDBJ databases">
        <authorList>
            <person name="Sayadi A."/>
        </authorList>
    </citation>
    <scope>NUCLEOTIDE SEQUENCE</scope>
</reference>
<evidence type="ECO:0000313" key="1">
    <source>
        <dbReference type="EMBL" id="CAH1957505.1"/>
    </source>
</evidence>
<accession>A0A9P0NV40</accession>
<dbReference type="EMBL" id="CAKOFQ010006671">
    <property type="protein sequence ID" value="CAH1957505.1"/>
    <property type="molecule type" value="Genomic_DNA"/>
</dbReference>
<dbReference type="OrthoDB" id="10539028at2759"/>
<evidence type="ECO:0000313" key="2">
    <source>
        <dbReference type="Proteomes" id="UP001152888"/>
    </source>
</evidence>
<comment type="caution">
    <text evidence="1">The sequence shown here is derived from an EMBL/GenBank/DDBJ whole genome shotgun (WGS) entry which is preliminary data.</text>
</comment>
<gene>
    <name evidence="1" type="ORF">ACAOBT_LOCUS2133</name>
</gene>
<organism evidence="1 2">
    <name type="scientific">Acanthoscelides obtectus</name>
    <name type="common">Bean weevil</name>
    <name type="synonym">Bruchus obtectus</name>
    <dbReference type="NCBI Taxonomy" id="200917"/>
    <lineage>
        <taxon>Eukaryota</taxon>
        <taxon>Metazoa</taxon>
        <taxon>Ecdysozoa</taxon>
        <taxon>Arthropoda</taxon>
        <taxon>Hexapoda</taxon>
        <taxon>Insecta</taxon>
        <taxon>Pterygota</taxon>
        <taxon>Neoptera</taxon>
        <taxon>Endopterygota</taxon>
        <taxon>Coleoptera</taxon>
        <taxon>Polyphaga</taxon>
        <taxon>Cucujiformia</taxon>
        <taxon>Chrysomeloidea</taxon>
        <taxon>Chrysomelidae</taxon>
        <taxon>Bruchinae</taxon>
        <taxon>Bruchini</taxon>
        <taxon>Acanthoscelides</taxon>
    </lineage>
</organism>
<dbReference type="AlphaFoldDB" id="A0A9P0NV40"/>